<dbReference type="Proteomes" id="UP000760860">
    <property type="component" value="Unassembled WGS sequence"/>
</dbReference>
<evidence type="ECO:0000313" key="2">
    <source>
        <dbReference type="EMBL" id="KAG3202925.1"/>
    </source>
</evidence>
<dbReference type="PANTHER" id="PTHR19303:SF73">
    <property type="entry name" value="PROTEIN PDC2"/>
    <property type="match status" value="1"/>
</dbReference>
<accession>A0A8T1GXT6</accession>
<feature type="domain" description="DDE-1" evidence="1">
    <location>
        <begin position="187"/>
        <end position="233"/>
    </location>
</feature>
<dbReference type="InterPro" id="IPR050863">
    <property type="entry name" value="CenT-Element_Derived"/>
</dbReference>
<reference evidence="2" key="1">
    <citation type="submission" date="2018-05" db="EMBL/GenBank/DDBJ databases">
        <title>Effector identification in a new, highly contiguous assembly of the strawberry crown rot pathogen Phytophthora cactorum.</title>
        <authorList>
            <person name="Armitage A.D."/>
            <person name="Nellist C.F."/>
            <person name="Bates H."/>
            <person name="Vickerstaff R.J."/>
            <person name="Harrison R.J."/>
        </authorList>
    </citation>
    <scope>NUCLEOTIDE SEQUENCE</scope>
    <source>
        <strain evidence="2">P421</strain>
    </source>
</reference>
<dbReference type="GO" id="GO:0003677">
    <property type="term" value="F:DNA binding"/>
    <property type="evidence" value="ECO:0007669"/>
    <property type="project" value="TreeGrafter"/>
</dbReference>
<dbReference type="PANTHER" id="PTHR19303">
    <property type="entry name" value="TRANSPOSON"/>
    <property type="match status" value="1"/>
</dbReference>
<sequence>MAIASPKMSYREIAQWATMTFKLHSTPNKFMVSRTLKARSRLLEDAADHADHKKTPTHGQLLLDHNVVDFIMLAELQGIALSGDLIVYHAKKLGQKLGIQRAQQPRFGRSWLRCLQEWYGFRWHRAFGEASSVDLDGIQEELDALKAVIQQYSPSNDFNMDESAFFYNAAPRGSICKNTAPALKQNKARVTMACCANADGTEKLPLLFLGTAAKPRWYAKKPADMQYAGTEKGTDECYCSSTMLRLMMRQVCN</sequence>
<evidence type="ECO:0000313" key="3">
    <source>
        <dbReference type="Proteomes" id="UP000760860"/>
    </source>
</evidence>
<gene>
    <name evidence="2" type="ORF">PC129_g23097</name>
</gene>
<proteinExistence type="predicted"/>
<dbReference type="Pfam" id="PF03184">
    <property type="entry name" value="DDE_1"/>
    <property type="match status" value="1"/>
</dbReference>
<dbReference type="EMBL" id="RCMV01002423">
    <property type="protein sequence ID" value="KAG3202925.1"/>
    <property type="molecule type" value="Genomic_DNA"/>
</dbReference>
<name>A0A8T1GXT6_9STRA</name>
<dbReference type="VEuPathDB" id="FungiDB:PC110_g17102"/>
<evidence type="ECO:0000259" key="1">
    <source>
        <dbReference type="Pfam" id="PF03184"/>
    </source>
</evidence>
<comment type="caution">
    <text evidence="2">The sequence shown here is derived from an EMBL/GenBank/DDBJ whole genome shotgun (WGS) entry which is preliminary data.</text>
</comment>
<protein>
    <recommendedName>
        <fullName evidence="1">DDE-1 domain-containing protein</fullName>
    </recommendedName>
</protein>
<organism evidence="2 3">
    <name type="scientific">Phytophthora cactorum</name>
    <dbReference type="NCBI Taxonomy" id="29920"/>
    <lineage>
        <taxon>Eukaryota</taxon>
        <taxon>Sar</taxon>
        <taxon>Stramenopiles</taxon>
        <taxon>Oomycota</taxon>
        <taxon>Peronosporomycetes</taxon>
        <taxon>Peronosporales</taxon>
        <taxon>Peronosporaceae</taxon>
        <taxon>Phytophthora</taxon>
    </lineage>
</organism>
<dbReference type="InterPro" id="IPR004875">
    <property type="entry name" value="DDE_SF_endonuclease_dom"/>
</dbReference>
<dbReference type="GO" id="GO:0005634">
    <property type="term" value="C:nucleus"/>
    <property type="evidence" value="ECO:0007669"/>
    <property type="project" value="TreeGrafter"/>
</dbReference>
<dbReference type="AlphaFoldDB" id="A0A8T1GXT6"/>